<sequence length="95" mass="10867">MKELSAEPDSSGKLICFSAADTCLKKMYQRKNPSGSGPLREAEWVVANLNRQLKFDFKKKMQITELACHCSVGSPWTCSLLWKHQIYIIARLMMK</sequence>
<proteinExistence type="predicted"/>
<dbReference type="Proteomes" id="UP000693946">
    <property type="component" value="Linkage Group LG3"/>
</dbReference>
<gene>
    <name evidence="1" type="ORF">JOB18_025736</name>
</gene>
<keyword evidence="2" id="KW-1185">Reference proteome</keyword>
<evidence type="ECO:0000313" key="1">
    <source>
        <dbReference type="EMBL" id="KAG7496822.1"/>
    </source>
</evidence>
<dbReference type="EMBL" id="JAGKHQ010000015">
    <property type="protein sequence ID" value="KAG7496822.1"/>
    <property type="molecule type" value="Genomic_DNA"/>
</dbReference>
<reference evidence="1 2" key="1">
    <citation type="journal article" date="2021" name="Sci. Rep.">
        <title>Chromosome anchoring in Senegalese sole (Solea senegalensis) reveals sex-associated markers and genome rearrangements in flatfish.</title>
        <authorList>
            <person name="Guerrero-Cozar I."/>
            <person name="Gomez-Garrido J."/>
            <person name="Berbel C."/>
            <person name="Martinez-Blanch J.F."/>
            <person name="Alioto T."/>
            <person name="Claros M.G."/>
            <person name="Gagnaire P.A."/>
            <person name="Manchado M."/>
        </authorList>
    </citation>
    <scope>NUCLEOTIDE SEQUENCE [LARGE SCALE GENOMIC DNA]</scope>
    <source>
        <strain evidence="1">Sse05_10M</strain>
    </source>
</reference>
<name>A0AAV6QUW4_SOLSE</name>
<dbReference type="AlphaFoldDB" id="A0AAV6QUW4"/>
<evidence type="ECO:0000313" key="2">
    <source>
        <dbReference type="Proteomes" id="UP000693946"/>
    </source>
</evidence>
<comment type="caution">
    <text evidence="1">The sequence shown here is derived from an EMBL/GenBank/DDBJ whole genome shotgun (WGS) entry which is preliminary data.</text>
</comment>
<organism evidence="1 2">
    <name type="scientific">Solea senegalensis</name>
    <name type="common">Senegalese sole</name>
    <dbReference type="NCBI Taxonomy" id="28829"/>
    <lineage>
        <taxon>Eukaryota</taxon>
        <taxon>Metazoa</taxon>
        <taxon>Chordata</taxon>
        <taxon>Craniata</taxon>
        <taxon>Vertebrata</taxon>
        <taxon>Euteleostomi</taxon>
        <taxon>Actinopterygii</taxon>
        <taxon>Neopterygii</taxon>
        <taxon>Teleostei</taxon>
        <taxon>Neoteleostei</taxon>
        <taxon>Acanthomorphata</taxon>
        <taxon>Carangaria</taxon>
        <taxon>Pleuronectiformes</taxon>
        <taxon>Pleuronectoidei</taxon>
        <taxon>Soleidae</taxon>
        <taxon>Solea</taxon>
    </lineage>
</organism>
<protein>
    <submittedName>
        <fullName evidence="1">Uncharacterized protein</fullName>
    </submittedName>
</protein>
<accession>A0AAV6QUW4</accession>